<comment type="caution">
    <text evidence="2">The sequence shown here is derived from an EMBL/GenBank/DDBJ whole genome shotgun (WGS) entry which is preliminary data.</text>
</comment>
<keyword evidence="3" id="KW-1185">Reference proteome</keyword>
<keyword evidence="1" id="KW-0812">Transmembrane</keyword>
<evidence type="ECO:0000313" key="3">
    <source>
        <dbReference type="Proteomes" id="UP001268089"/>
    </source>
</evidence>
<gene>
    <name evidence="2" type="ORF">J2X15_000161</name>
</gene>
<dbReference type="Proteomes" id="UP001268089">
    <property type="component" value="Unassembled WGS sequence"/>
</dbReference>
<reference evidence="2 3" key="1">
    <citation type="submission" date="2023-07" db="EMBL/GenBank/DDBJ databases">
        <title>Sorghum-associated microbial communities from plants grown in Nebraska, USA.</title>
        <authorList>
            <person name="Schachtman D."/>
        </authorList>
    </citation>
    <scope>NUCLEOTIDE SEQUENCE [LARGE SCALE GENOMIC DNA]</scope>
    <source>
        <strain evidence="2 3">BE308</strain>
    </source>
</reference>
<dbReference type="RefSeq" id="WP_310338454.1">
    <property type="nucleotide sequence ID" value="NZ_JAVDXO010000001.1"/>
</dbReference>
<organism evidence="2 3">
    <name type="scientific">Rhodoferax saidenbachensis</name>
    <dbReference type="NCBI Taxonomy" id="1484693"/>
    <lineage>
        <taxon>Bacteria</taxon>
        <taxon>Pseudomonadati</taxon>
        <taxon>Pseudomonadota</taxon>
        <taxon>Betaproteobacteria</taxon>
        <taxon>Burkholderiales</taxon>
        <taxon>Comamonadaceae</taxon>
        <taxon>Rhodoferax</taxon>
    </lineage>
</organism>
<evidence type="ECO:0000313" key="2">
    <source>
        <dbReference type="EMBL" id="MDR7304895.1"/>
    </source>
</evidence>
<keyword evidence="1" id="KW-1133">Transmembrane helix</keyword>
<name>A0ABU1ZH81_9BURK</name>
<sequence>MSATILPIVGLVIGAILQFLFTRHLDGKKHQRELRAKAYTDYLTCVSEYANLTAARNSPEAKNLATRTADAKCRVCLYGAQKTVEAFAAFERLGAAMKNDTQCAAFTELVSQMRADSSGQAGVAADDLQTVLLGVRRDAT</sequence>
<accession>A0ABU1ZH81</accession>
<proteinExistence type="predicted"/>
<dbReference type="EMBL" id="JAVDXO010000001">
    <property type="protein sequence ID" value="MDR7304895.1"/>
    <property type="molecule type" value="Genomic_DNA"/>
</dbReference>
<feature type="transmembrane region" description="Helical" evidence="1">
    <location>
        <begin position="6"/>
        <end position="25"/>
    </location>
</feature>
<keyword evidence="1" id="KW-0472">Membrane</keyword>
<evidence type="ECO:0000256" key="1">
    <source>
        <dbReference type="SAM" id="Phobius"/>
    </source>
</evidence>
<protein>
    <recommendedName>
        <fullName evidence="4">Serine/threonine protein kinase</fullName>
    </recommendedName>
</protein>
<evidence type="ECO:0008006" key="4">
    <source>
        <dbReference type="Google" id="ProtNLM"/>
    </source>
</evidence>